<dbReference type="Proteomes" id="UP001162891">
    <property type="component" value="Chromosome"/>
</dbReference>
<comment type="subcellular location">
    <subcellularLocation>
        <location evidence="4">Cytoplasm</location>
    </subcellularLocation>
</comment>
<sequence length="244" mass="25994">MRHVAVIIPARYGATRFPGKPLAELAGQPLIAHVIGRARAARGVDVVAVATDDERIARAAEAAGARAIMTGDAATGTDRVAEAARRLSPRPELVVNLQGDEPLIEPAAVETLVEAMVASGADMGTLARPLEEGELERTQVVKVVTDLRGDALYFSRAAIPHRRAGGTSPLARAHVGIYAFTAAFLEKFTSLPPGRLEAEESLEQLRALEHGFRIRVADTGYRGFGIDTPEDLERARALLGPARP</sequence>
<keyword evidence="4" id="KW-0963">Cytoplasm</keyword>
<gene>
    <name evidence="4 5" type="primary">kdsB</name>
    <name evidence="5" type="ORF">AMOR_22850</name>
</gene>
<dbReference type="PANTHER" id="PTHR42866:SF2">
    <property type="entry name" value="3-DEOXY-MANNO-OCTULOSONATE CYTIDYLYLTRANSFERASE, MITOCHONDRIAL"/>
    <property type="match status" value="1"/>
</dbReference>
<evidence type="ECO:0000256" key="2">
    <source>
        <dbReference type="ARBA" id="ARBA00022695"/>
    </source>
</evidence>
<accession>A0ABM7WUV4</accession>
<dbReference type="InterPro" id="IPR004528">
    <property type="entry name" value="KdsB"/>
</dbReference>
<dbReference type="Pfam" id="PF02348">
    <property type="entry name" value="CTP_transf_3"/>
    <property type="match status" value="1"/>
</dbReference>
<dbReference type="GO" id="GO:0016779">
    <property type="term" value="F:nucleotidyltransferase activity"/>
    <property type="evidence" value="ECO:0007669"/>
    <property type="project" value="UniProtKB-KW"/>
</dbReference>
<keyword evidence="6" id="KW-1185">Reference proteome</keyword>
<evidence type="ECO:0000256" key="3">
    <source>
        <dbReference type="ARBA" id="ARBA00022985"/>
    </source>
</evidence>
<evidence type="ECO:0000256" key="4">
    <source>
        <dbReference type="HAMAP-Rule" id="MF_00057"/>
    </source>
</evidence>
<evidence type="ECO:0000313" key="6">
    <source>
        <dbReference type="Proteomes" id="UP001162891"/>
    </source>
</evidence>
<dbReference type="InterPro" id="IPR029044">
    <property type="entry name" value="Nucleotide-diphossugar_trans"/>
</dbReference>
<dbReference type="NCBIfam" id="NF003952">
    <property type="entry name" value="PRK05450.1-5"/>
    <property type="match status" value="1"/>
</dbReference>
<dbReference type="EC" id="2.7.7.38" evidence="4"/>
<comment type="catalytic activity">
    <reaction evidence="4">
        <text>3-deoxy-alpha-D-manno-oct-2-ulosonate + CTP = CMP-3-deoxy-beta-D-manno-octulosonate + diphosphate</text>
        <dbReference type="Rhea" id="RHEA:23448"/>
        <dbReference type="ChEBI" id="CHEBI:33019"/>
        <dbReference type="ChEBI" id="CHEBI:37563"/>
        <dbReference type="ChEBI" id="CHEBI:85986"/>
        <dbReference type="ChEBI" id="CHEBI:85987"/>
        <dbReference type="EC" id="2.7.7.38"/>
    </reaction>
</comment>
<comment type="function">
    <text evidence="4">Activates KDO (a required 8-carbon sugar) for incorporation into bacterial lipopolysaccharide in Gram-negative bacteria.</text>
</comment>
<dbReference type="EMBL" id="AP025591">
    <property type="protein sequence ID" value="BDG03289.1"/>
    <property type="molecule type" value="Genomic_DNA"/>
</dbReference>
<name>A0ABM7WUV4_9BACT</name>
<dbReference type="Gene3D" id="3.90.550.10">
    <property type="entry name" value="Spore Coat Polysaccharide Biosynthesis Protein SpsA, Chain A"/>
    <property type="match status" value="1"/>
</dbReference>
<dbReference type="NCBIfam" id="TIGR00466">
    <property type="entry name" value="kdsB"/>
    <property type="match status" value="1"/>
</dbReference>
<proteinExistence type="inferred from homology"/>
<dbReference type="SUPFAM" id="SSF53448">
    <property type="entry name" value="Nucleotide-diphospho-sugar transferases"/>
    <property type="match status" value="1"/>
</dbReference>
<comment type="similarity">
    <text evidence="4">Belongs to the KdsB family.</text>
</comment>
<dbReference type="RefSeq" id="WP_248361168.1">
    <property type="nucleotide sequence ID" value="NZ_AP025591.1"/>
</dbReference>
<dbReference type="NCBIfam" id="NF009905">
    <property type="entry name" value="PRK13368.1"/>
    <property type="match status" value="1"/>
</dbReference>
<dbReference type="InterPro" id="IPR003329">
    <property type="entry name" value="Cytidylyl_trans"/>
</dbReference>
<comment type="pathway">
    <text evidence="4">Nucleotide-sugar biosynthesis; CMP-3-deoxy-D-manno-octulosonate biosynthesis; CMP-3-deoxy-D-manno-octulosonate from 3-deoxy-D-manno-octulosonate and CTP: step 1/1.</text>
</comment>
<evidence type="ECO:0000256" key="1">
    <source>
        <dbReference type="ARBA" id="ARBA00022679"/>
    </source>
</evidence>
<dbReference type="HAMAP" id="MF_00057">
    <property type="entry name" value="KdsB"/>
    <property type="match status" value="1"/>
</dbReference>
<keyword evidence="1 4" id="KW-0808">Transferase</keyword>
<keyword evidence="2 4" id="KW-0548">Nucleotidyltransferase</keyword>
<dbReference type="PANTHER" id="PTHR42866">
    <property type="entry name" value="3-DEOXY-MANNO-OCTULOSONATE CYTIDYLYLTRANSFERASE"/>
    <property type="match status" value="1"/>
</dbReference>
<protein>
    <recommendedName>
        <fullName evidence="4">3-deoxy-manno-octulosonate cytidylyltransferase</fullName>
        <ecNumber evidence="4">2.7.7.38</ecNumber>
    </recommendedName>
    <alternativeName>
        <fullName evidence="4">CMP-2-keto-3-deoxyoctulosonic acid synthase</fullName>
        <shortName evidence="4">CKS</shortName>
        <shortName evidence="4">CMP-KDO synthase</shortName>
    </alternativeName>
</protein>
<dbReference type="NCBIfam" id="NF003950">
    <property type="entry name" value="PRK05450.1-3"/>
    <property type="match status" value="1"/>
</dbReference>
<reference evidence="6" key="1">
    <citation type="journal article" date="2022" name="Int. J. Syst. Evol. Microbiol.">
        <title>Anaeromyxobacter oryzae sp. nov., Anaeromyxobacter diazotrophicus sp. nov. and Anaeromyxobacter paludicola sp. nov., isolated from paddy soils.</title>
        <authorList>
            <person name="Itoh H."/>
            <person name="Xu Z."/>
            <person name="Mise K."/>
            <person name="Masuda Y."/>
            <person name="Ushijima N."/>
            <person name="Hayakawa C."/>
            <person name="Shiratori Y."/>
            <person name="Senoo K."/>
        </authorList>
    </citation>
    <scope>NUCLEOTIDE SEQUENCE [LARGE SCALE GENOMIC DNA]</scope>
    <source>
        <strain evidence="6">Red232</strain>
    </source>
</reference>
<organism evidence="5 6">
    <name type="scientific">Anaeromyxobacter oryzae</name>
    <dbReference type="NCBI Taxonomy" id="2918170"/>
    <lineage>
        <taxon>Bacteria</taxon>
        <taxon>Pseudomonadati</taxon>
        <taxon>Myxococcota</taxon>
        <taxon>Myxococcia</taxon>
        <taxon>Myxococcales</taxon>
        <taxon>Cystobacterineae</taxon>
        <taxon>Anaeromyxobacteraceae</taxon>
        <taxon>Anaeromyxobacter</taxon>
    </lineage>
</organism>
<keyword evidence="3 4" id="KW-0448">Lipopolysaccharide biosynthesis</keyword>
<evidence type="ECO:0000313" key="5">
    <source>
        <dbReference type="EMBL" id="BDG03289.1"/>
    </source>
</evidence>
<dbReference type="CDD" id="cd02517">
    <property type="entry name" value="CMP-KDO-Synthetase"/>
    <property type="match status" value="1"/>
</dbReference>